<dbReference type="AlphaFoldDB" id="A0A1W1BI83"/>
<evidence type="ECO:0000313" key="7">
    <source>
        <dbReference type="EMBL" id="SFV53208.1"/>
    </source>
</evidence>
<evidence type="ECO:0000256" key="5">
    <source>
        <dbReference type="ARBA" id="ARBA00023136"/>
    </source>
</evidence>
<organism evidence="7">
    <name type="scientific">hydrothermal vent metagenome</name>
    <dbReference type="NCBI Taxonomy" id="652676"/>
    <lineage>
        <taxon>unclassified sequences</taxon>
        <taxon>metagenomes</taxon>
        <taxon>ecological metagenomes</taxon>
    </lineage>
</organism>
<protein>
    <submittedName>
        <fullName evidence="7">Predicted permease YjgP/YjgQ family</fullName>
    </submittedName>
</protein>
<evidence type="ECO:0000256" key="2">
    <source>
        <dbReference type="ARBA" id="ARBA00022475"/>
    </source>
</evidence>
<dbReference type="Pfam" id="PF03739">
    <property type="entry name" value="LptF_LptG"/>
    <property type="match status" value="1"/>
</dbReference>
<proteinExistence type="predicted"/>
<evidence type="ECO:0000256" key="4">
    <source>
        <dbReference type="ARBA" id="ARBA00022989"/>
    </source>
</evidence>
<evidence type="ECO:0000256" key="6">
    <source>
        <dbReference type="SAM" id="Phobius"/>
    </source>
</evidence>
<sequence>MKRLKYYITANLSSLFISIFLPLFAIASVILFIKLATYTAVIQLSVWEMTKLYIFRLPEILFYTLPITFFIASALSLLKLSNDNEIVVIFALGIKPSYIVKTLLKPALLLSMVLMLDFLILFPHATVLSANFVSYKKSEAKFNLEASEFGNSFGDWLLYLGKKENDGSFSKVFLFNKKEKEEILIAAKKAELLNDSGILRLKLYDGEGYSYSKEKFTQINFKTMLINDTMKTDMRIYKRPLEFWLSDDRAKDKKQMLITDLLMSLFPVLCLFFVVSIGVVHARHGKSQIYLFLFVGLILYYGATIGLQNALGYYTIPTVIFTWLISTYIMYRKTILSRF</sequence>
<keyword evidence="5 6" id="KW-0472">Membrane</keyword>
<feature type="transmembrane region" description="Helical" evidence="6">
    <location>
        <begin position="12"/>
        <end position="40"/>
    </location>
</feature>
<dbReference type="InterPro" id="IPR005495">
    <property type="entry name" value="LptG/LptF_permease"/>
</dbReference>
<accession>A0A1W1BI83</accession>
<dbReference type="GO" id="GO:0015920">
    <property type="term" value="P:lipopolysaccharide transport"/>
    <property type="evidence" value="ECO:0007669"/>
    <property type="project" value="TreeGrafter"/>
</dbReference>
<feature type="transmembrane region" description="Helical" evidence="6">
    <location>
        <begin position="261"/>
        <end position="282"/>
    </location>
</feature>
<comment type="subcellular location">
    <subcellularLocation>
        <location evidence="1">Cell membrane</location>
        <topology evidence="1">Multi-pass membrane protein</topology>
    </subcellularLocation>
</comment>
<evidence type="ECO:0000256" key="1">
    <source>
        <dbReference type="ARBA" id="ARBA00004651"/>
    </source>
</evidence>
<dbReference type="PANTHER" id="PTHR33529:SF7">
    <property type="entry name" value="LIPOPOLYSACCHARIDE EXPORT SYSTEM PERMEASE PROTEIN LPTF"/>
    <property type="match status" value="1"/>
</dbReference>
<keyword evidence="3 6" id="KW-0812">Transmembrane</keyword>
<name>A0A1W1BI83_9ZZZZ</name>
<reference evidence="7" key="1">
    <citation type="submission" date="2016-10" db="EMBL/GenBank/DDBJ databases">
        <authorList>
            <person name="de Groot N.N."/>
        </authorList>
    </citation>
    <scope>NUCLEOTIDE SEQUENCE</scope>
</reference>
<dbReference type="GO" id="GO:0043190">
    <property type="term" value="C:ATP-binding cassette (ABC) transporter complex"/>
    <property type="evidence" value="ECO:0007669"/>
    <property type="project" value="TreeGrafter"/>
</dbReference>
<evidence type="ECO:0000256" key="3">
    <source>
        <dbReference type="ARBA" id="ARBA00022692"/>
    </source>
</evidence>
<feature type="transmembrane region" description="Helical" evidence="6">
    <location>
        <begin position="60"/>
        <end position="81"/>
    </location>
</feature>
<feature type="transmembrane region" description="Helical" evidence="6">
    <location>
        <begin position="313"/>
        <end position="331"/>
    </location>
</feature>
<dbReference type="PANTHER" id="PTHR33529">
    <property type="entry name" value="SLR0882 PROTEIN-RELATED"/>
    <property type="match status" value="1"/>
</dbReference>
<keyword evidence="4 6" id="KW-1133">Transmembrane helix</keyword>
<feature type="transmembrane region" description="Helical" evidence="6">
    <location>
        <begin position="289"/>
        <end position="307"/>
    </location>
</feature>
<keyword evidence="2" id="KW-1003">Cell membrane</keyword>
<dbReference type="EMBL" id="FPHF01000022">
    <property type="protein sequence ID" value="SFV53208.1"/>
    <property type="molecule type" value="Genomic_DNA"/>
</dbReference>
<gene>
    <name evidence="7" type="ORF">MNB_SM-4-1290</name>
</gene>